<gene>
    <name evidence="2" type="ORF">PV662_15605</name>
</gene>
<accession>A0ABU4NHN8</accession>
<organism evidence="2 3">
    <name type="scientific">Streptomyces europaeiscabiei</name>
    <dbReference type="NCBI Taxonomy" id="146819"/>
    <lineage>
        <taxon>Bacteria</taxon>
        <taxon>Bacillati</taxon>
        <taxon>Actinomycetota</taxon>
        <taxon>Actinomycetes</taxon>
        <taxon>Kitasatosporales</taxon>
        <taxon>Streptomycetaceae</taxon>
        <taxon>Streptomyces</taxon>
    </lineage>
</organism>
<reference evidence="2 3" key="1">
    <citation type="journal article" date="2023" name="Microb. Genom.">
        <title>Mesoterricola silvestris gen. nov., sp. nov., Mesoterricola sediminis sp. nov., Geothrix oryzae sp. nov., Geothrix edaphica sp. nov., Geothrix rubra sp. nov., and Geothrix limicola sp. nov., six novel members of Acidobacteriota isolated from soils.</title>
        <authorList>
            <person name="Weisberg A.J."/>
            <person name="Pearce E."/>
            <person name="Kramer C.G."/>
            <person name="Chang J.H."/>
            <person name="Clarke C.R."/>
        </authorList>
    </citation>
    <scope>NUCLEOTIDE SEQUENCE [LARGE SCALE GENOMIC DNA]</scope>
    <source>
        <strain evidence="2 3">ID09-01A</strain>
    </source>
</reference>
<feature type="region of interest" description="Disordered" evidence="1">
    <location>
        <begin position="1"/>
        <end position="27"/>
    </location>
</feature>
<evidence type="ECO:0000313" key="3">
    <source>
        <dbReference type="Proteomes" id="UP001271274"/>
    </source>
</evidence>
<evidence type="ECO:0000256" key="1">
    <source>
        <dbReference type="SAM" id="MobiDB-lite"/>
    </source>
</evidence>
<protein>
    <submittedName>
        <fullName evidence="2">Uncharacterized protein</fullName>
    </submittedName>
</protein>
<name>A0ABU4NHN8_9ACTN</name>
<dbReference type="EMBL" id="JARAYU010000004">
    <property type="protein sequence ID" value="MDX3701164.1"/>
    <property type="molecule type" value="Genomic_DNA"/>
</dbReference>
<dbReference type="Proteomes" id="UP001271274">
    <property type="component" value="Unassembled WGS sequence"/>
</dbReference>
<evidence type="ECO:0000313" key="2">
    <source>
        <dbReference type="EMBL" id="MDX3701164.1"/>
    </source>
</evidence>
<comment type="caution">
    <text evidence="2">The sequence shown here is derived from an EMBL/GenBank/DDBJ whole genome shotgun (WGS) entry which is preliminary data.</text>
</comment>
<dbReference type="RefSeq" id="WP_319062219.1">
    <property type="nucleotide sequence ID" value="NZ_JARAYT010000003.1"/>
</dbReference>
<keyword evidence="3" id="KW-1185">Reference proteome</keyword>
<sequence length="193" mass="21155">MRRQGRTSRDRSCGAPPAAAVPASGRRLRETVDRAVLAATDGRLPASSDVTTLNRAAAEAPDPGVVRWARLPRDTSVDEEEVLADTTATEEALQALPHLADELGTTPKVTEWLRQEYEAHLATVQAKGAGSDGDPALLHNRHYTDLRLALIAHKRATVVRLRDERHIDDTVLRRLQAALDNEEVRLAGREPVE</sequence>
<proteinExistence type="predicted"/>